<dbReference type="GeneTree" id="ENSGT01120000271825"/>
<reference evidence="3" key="2">
    <citation type="submission" date="2025-08" db="UniProtKB">
        <authorList>
            <consortium name="Ensembl"/>
        </authorList>
    </citation>
    <scope>IDENTIFICATION</scope>
</reference>
<dbReference type="Bgee" id="ENSLOCG00000000528">
    <property type="expression patterns" value="Expressed in intestine and 11 other cell types or tissues"/>
</dbReference>
<dbReference type="InterPro" id="IPR037055">
    <property type="entry name" value="MHC_I-like_Ag-recog_sf"/>
</dbReference>
<organism evidence="3 4">
    <name type="scientific">Lepisosteus oculatus</name>
    <name type="common">Spotted gar</name>
    <dbReference type="NCBI Taxonomy" id="7918"/>
    <lineage>
        <taxon>Eukaryota</taxon>
        <taxon>Metazoa</taxon>
        <taxon>Chordata</taxon>
        <taxon>Craniata</taxon>
        <taxon>Vertebrata</taxon>
        <taxon>Euteleostomi</taxon>
        <taxon>Actinopterygii</taxon>
        <taxon>Neopterygii</taxon>
        <taxon>Holostei</taxon>
        <taxon>Semionotiformes</taxon>
        <taxon>Lepisosteidae</taxon>
        <taxon>Lepisosteus</taxon>
    </lineage>
</organism>
<dbReference type="STRING" id="7918.ENSLOCP00000000582"/>
<evidence type="ECO:0000259" key="2">
    <source>
        <dbReference type="Pfam" id="PF00129"/>
    </source>
</evidence>
<dbReference type="SUPFAM" id="SSF54452">
    <property type="entry name" value="MHC antigen-recognition domain"/>
    <property type="match status" value="1"/>
</dbReference>
<dbReference type="AlphaFoldDB" id="W5LWS5"/>
<protein>
    <submittedName>
        <fullName evidence="3">Major histocompatibility complex class I-related gene protein-like</fullName>
    </submittedName>
</protein>
<dbReference type="InterPro" id="IPR011162">
    <property type="entry name" value="MHC_I/II-like_Ag-recog"/>
</dbReference>
<keyword evidence="1" id="KW-0325">Glycoprotein</keyword>
<dbReference type="Gene3D" id="3.30.500.10">
    <property type="entry name" value="MHC class I-like antigen recognition-like"/>
    <property type="match status" value="1"/>
</dbReference>
<feature type="domain" description="MHC class I-like antigen recognition-like" evidence="2">
    <location>
        <begin position="1"/>
        <end position="170"/>
    </location>
</feature>
<dbReference type="eggNOG" id="ENOG502RXSN">
    <property type="taxonomic scope" value="Eukaryota"/>
</dbReference>
<dbReference type="InterPro" id="IPR011161">
    <property type="entry name" value="MHC_I-like_Ag-recog"/>
</dbReference>
<accession>W5LWS5</accession>
<dbReference type="FunFam" id="3.30.500.10:FF:000007">
    <property type="entry name" value="Major histocompatibility complex class I LDA"/>
    <property type="match status" value="1"/>
</dbReference>
<dbReference type="Proteomes" id="UP000018468">
    <property type="component" value="Unassembled WGS sequence"/>
</dbReference>
<dbReference type="GO" id="GO:0006955">
    <property type="term" value="P:immune response"/>
    <property type="evidence" value="ECO:0000318"/>
    <property type="project" value="GO_Central"/>
</dbReference>
<dbReference type="PANTHER" id="PTHR16675:SF191">
    <property type="entry name" value="CLASS I HISTOCOMPATIBILITY ANTIGEN, F10 ALPHA CHAIN-LIKE-RELATED"/>
    <property type="match status" value="1"/>
</dbReference>
<evidence type="ECO:0000256" key="1">
    <source>
        <dbReference type="ARBA" id="ARBA00023180"/>
    </source>
</evidence>
<dbReference type="GO" id="GO:0009897">
    <property type="term" value="C:external side of plasma membrane"/>
    <property type="evidence" value="ECO:0000318"/>
    <property type="project" value="GO_Central"/>
</dbReference>
<dbReference type="Ensembl" id="ENSLOCT00000000583.1">
    <property type="protein sequence ID" value="ENSLOCP00000000582.1"/>
    <property type="gene ID" value="ENSLOCG00000000528.1"/>
</dbReference>
<proteinExistence type="predicted"/>
<dbReference type="GO" id="GO:0005615">
    <property type="term" value="C:extracellular space"/>
    <property type="evidence" value="ECO:0000318"/>
    <property type="project" value="GO_Central"/>
</dbReference>
<reference evidence="3" key="3">
    <citation type="submission" date="2025-09" db="UniProtKB">
        <authorList>
            <consortium name="Ensembl"/>
        </authorList>
    </citation>
    <scope>IDENTIFICATION</scope>
</reference>
<dbReference type="InParanoid" id="W5LWS5"/>
<keyword evidence="4" id="KW-1185">Reference proteome</keyword>
<evidence type="ECO:0000313" key="3">
    <source>
        <dbReference type="Ensembl" id="ENSLOCP00000000582.1"/>
    </source>
</evidence>
<sequence>SHSLWYFLTLTTGPSQFPEFMVVGMVDDVQVEYYDSDIGKMISRRHWCPDAEVKEADNKEFAVKDFYFGMRDKLQVLMSHLNHTGGHRTYQVIAGCELDDDGSARFGRWDAYNGQDAMNYNMMSYGYTVLIPGVVMDKARLQVTKFMMDTFYQPLCVRVLKSYLQQERSRLMRRVKPRVRVFQKTSALSGGTEVTCLATGF</sequence>
<evidence type="ECO:0000313" key="4">
    <source>
        <dbReference type="Proteomes" id="UP000018468"/>
    </source>
</evidence>
<reference evidence="4" key="1">
    <citation type="submission" date="2011-12" db="EMBL/GenBank/DDBJ databases">
        <title>The Draft Genome of Lepisosteus oculatus.</title>
        <authorList>
            <consortium name="The Broad Institute Genome Assembly &amp; Analysis Group"/>
            <consortium name="Computational R&amp;D Group"/>
            <consortium name="and Sequencing Platform"/>
            <person name="Di Palma F."/>
            <person name="Alfoldi J."/>
            <person name="Johnson J."/>
            <person name="Berlin A."/>
            <person name="Gnerre S."/>
            <person name="Jaffe D."/>
            <person name="MacCallum I."/>
            <person name="Young S."/>
            <person name="Walker B.J."/>
            <person name="Lander E.S."/>
            <person name="Lindblad-Toh K."/>
        </authorList>
    </citation>
    <scope>NUCLEOTIDE SEQUENCE [LARGE SCALE GENOMIC DNA]</scope>
</reference>
<dbReference type="Pfam" id="PF00129">
    <property type="entry name" value="MHC_I"/>
    <property type="match status" value="1"/>
</dbReference>
<name>W5LWS5_LEPOC</name>
<dbReference type="HOGENOM" id="CLU_1363169_0_0_1"/>
<dbReference type="PANTHER" id="PTHR16675">
    <property type="entry name" value="MHC CLASS I-RELATED"/>
    <property type="match status" value="1"/>
</dbReference>
<dbReference type="InterPro" id="IPR050208">
    <property type="entry name" value="MHC_class-I_related"/>
</dbReference>